<keyword evidence="1" id="KW-0812">Transmembrane</keyword>
<sequence>MNVFCIELLIEGRGRWRAEQGGWLDQAYSRKIWILRLFCGFLAFYFEYGLIFLVTRSKTQLC</sequence>
<name>A0A0A9E8K3_ARUDO</name>
<keyword evidence="1" id="KW-1133">Transmembrane helix</keyword>
<protein>
    <submittedName>
        <fullName evidence="2">Uncharacterized protein</fullName>
    </submittedName>
</protein>
<accession>A0A0A9E8K3</accession>
<evidence type="ECO:0000256" key="1">
    <source>
        <dbReference type="SAM" id="Phobius"/>
    </source>
</evidence>
<dbReference type="EMBL" id="GBRH01201499">
    <property type="protein sequence ID" value="JAD96396.1"/>
    <property type="molecule type" value="Transcribed_RNA"/>
</dbReference>
<evidence type="ECO:0000313" key="2">
    <source>
        <dbReference type="EMBL" id="JAD96396.1"/>
    </source>
</evidence>
<feature type="transmembrane region" description="Helical" evidence="1">
    <location>
        <begin position="33"/>
        <end position="54"/>
    </location>
</feature>
<reference evidence="2" key="1">
    <citation type="submission" date="2014-09" db="EMBL/GenBank/DDBJ databases">
        <authorList>
            <person name="Magalhaes I.L.F."/>
            <person name="Oliveira U."/>
            <person name="Santos F.R."/>
            <person name="Vidigal T.H.D.A."/>
            <person name="Brescovit A.D."/>
            <person name="Santos A.J."/>
        </authorList>
    </citation>
    <scope>NUCLEOTIDE SEQUENCE</scope>
    <source>
        <tissue evidence="2">Shoot tissue taken approximately 20 cm above the soil surface</tissue>
    </source>
</reference>
<proteinExistence type="predicted"/>
<dbReference type="AlphaFoldDB" id="A0A0A9E8K3"/>
<keyword evidence="1" id="KW-0472">Membrane</keyword>
<reference evidence="2" key="2">
    <citation type="journal article" date="2015" name="Data Brief">
        <title>Shoot transcriptome of the giant reed, Arundo donax.</title>
        <authorList>
            <person name="Barrero R.A."/>
            <person name="Guerrero F.D."/>
            <person name="Moolhuijzen P."/>
            <person name="Goolsby J.A."/>
            <person name="Tidwell J."/>
            <person name="Bellgard S.E."/>
            <person name="Bellgard M.I."/>
        </authorList>
    </citation>
    <scope>NUCLEOTIDE SEQUENCE</scope>
    <source>
        <tissue evidence="2">Shoot tissue taken approximately 20 cm above the soil surface</tissue>
    </source>
</reference>
<organism evidence="2">
    <name type="scientific">Arundo donax</name>
    <name type="common">Giant reed</name>
    <name type="synonym">Donax arundinaceus</name>
    <dbReference type="NCBI Taxonomy" id="35708"/>
    <lineage>
        <taxon>Eukaryota</taxon>
        <taxon>Viridiplantae</taxon>
        <taxon>Streptophyta</taxon>
        <taxon>Embryophyta</taxon>
        <taxon>Tracheophyta</taxon>
        <taxon>Spermatophyta</taxon>
        <taxon>Magnoliopsida</taxon>
        <taxon>Liliopsida</taxon>
        <taxon>Poales</taxon>
        <taxon>Poaceae</taxon>
        <taxon>PACMAD clade</taxon>
        <taxon>Arundinoideae</taxon>
        <taxon>Arundineae</taxon>
        <taxon>Arundo</taxon>
    </lineage>
</organism>